<feature type="domain" description="Bypass-of-forespore C N-terminal" evidence="2">
    <location>
        <begin position="32"/>
        <end position="81"/>
    </location>
</feature>
<reference evidence="3 4" key="1">
    <citation type="submission" date="2019-11" db="EMBL/GenBank/DDBJ databases">
        <title>Bacillus lacus genome.</title>
        <authorList>
            <person name="Allen C.J."/>
            <person name="Newman J.D."/>
        </authorList>
    </citation>
    <scope>NUCLEOTIDE SEQUENCE [LARGE SCALE GENOMIC DNA]</scope>
    <source>
        <strain evidence="3 4">KCTC 33946</strain>
    </source>
</reference>
<evidence type="ECO:0000313" key="4">
    <source>
        <dbReference type="Proteomes" id="UP000448867"/>
    </source>
</evidence>
<comment type="caution">
    <text evidence="3">The sequence shown here is derived from an EMBL/GenBank/DDBJ whole genome shotgun (WGS) entry which is preliminary data.</text>
</comment>
<evidence type="ECO:0000313" key="3">
    <source>
        <dbReference type="EMBL" id="MRX71401.1"/>
    </source>
</evidence>
<protein>
    <submittedName>
        <fullName evidence="3">Regulator</fullName>
    </submittedName>
</protein>
<dbReference type="InterPro" id="IPR038118">
    <property type="entry name" value="BOFC_N_sf"/>
</dbReference>
<name>A0A7X2IX19_9BACI</name>
<proteinExistence type="predicted"/>
<dbReference type="Pfam" id="PF08955">
    <property type="entry name" value="BofC_C"/>
    <property type="match status" value="1"/>
</dbReference>
<organism evidence="3 4">
    <name type="scientific">Metabacillus lacus</name>
    <dbReference type="NCBI Taxonomy" id="1983721"/>
    <lineage>
        <taxon>Bacteria</taxon>
        <taxon>Bacillati</taxon>
        <taxon>Bacillota</taxon>
        <taxon>Bacilli</taxon>
        <taxon>Bacillales</taxon>
        <taxon>Bacillaceae</taxon>
        <taxon>Metabacillus</taxon>
    </lineage>
</organism>
<dbReference type="Gene3D" id="3.10.20.420">
    <property type="entry name" value="Bypass-of-forespore C, N-terminal domain"/>
    <property type="match status" value="1"/>
</dbReference>
<evidence type="ECO:0000259" key="1">
    <source>
        <dbReference type="Pfam" id="PF08955"/>
    </source>
</evidence>
<dbReference type="Pfam" id="PF08977">
    <property type="entry name" value="BOFC_N"/>
    <property type="match status" value="1"/>
</dbReference>
<dbReference type="InterPro" id="IPR015071">
    <property type="entry name" value="BOFC_N"/>
</dbReference>
<dbReference type="EMBL" id="WKKI01000004">
    <property type="protein sequence ID" value="MRX71401.1"/>
    <property type="molecule type" value="Genomic_DNA"/>
</dbReference>
<evidence type="ECO:0000259" key="2">
    <source>
        <dbReference type="Pfam" id="PF08977"/>
    </source>
</evidence>
<dbReference type="InterPro" id="IPR038117">
    <property type="entry name" value="BofC_C_sf"/>
</dbReference>
<dbReference type="OrthoDB" id="2678751at2"/>
<feature type="domain" description="Bypass of forespore C C-terminal" evidence="1">
    <location>
        <begin position="84"/>
        <end position="157"/>
    </location>
</feature>
<accession>A0A7X2IX19</accession>
<keyword evidence="4" id="KW-1185">Reference proteome</keyword>
<dbReference type="Gene3D" id="3.30.70.1740">
    <property type="entry name" value="Bypass-of-forespore C, C-terminal domain"/>
    <property type="match status" value="1"/>
</dbReference>
<dbReference type="Proteomes" id="UP000448867">
    <property type="component" value="Unassembled WGS sequence"/>
</dbReference>
<gene>
    <name evidence="3" type="ORF">GJU40_04335</name>
</gene>
<dbReference type="AlphaFoldDB" id="A0A7X2IX19"/>
<sequence length="166" mass="19211">MILSFSILNSGLSMENSQIQQEAHEVSGPLNVTVVLERIYLDGEVSEEIRKEKIWAMEDFWAEFADWQLVHQDEEQIVFQQKVDDISPLLKSNGYFGITENGILSIFNGKPHHTQKVIQSFFQIDVKKLETRKHKQLQKGIPVKTKNQYKKVIETFRAYSAEAAQK</sequence>
<dbReference type="InterPro" id="IPR015050">
    <property type="entry name" value="BofC_C"/>
</dbReference>